<feature type="compositionally biased region" description="Low complexity" evidence="1">
    <location>
        <begin position="56"/>
        <end position="69"/>
    </location>
</feature>
<name>A0ABW5CF13_9PROT</name>
<proteinExistence type="predicted"/>
<dbReference type="EMBL" id="JBHUIY010000028">
    <property type="protein sequence ID" value="MFD2234801.1"/>
    <property type="molecule type" value="Genomic_DNA"/>
</dbReference>
<organism evidence="2 3">
    <name type="scientific">Phaeospirillum tilakii</name>
    <dbReference type="NCBI Taxonomy" id="741673"/>
    <lineage>
        <taxon>Bacteria</taxon>
        <taxon>Pseudomonadati</taxon>
        <taxon>Pseudomonadota</taxon>
        <taxon>Alphaproteobacteria</taxon>
        <taxon>Rhodospirillales</taxon>
        <taxon>Rhodospirillaceae</taxon>
        <taxon>Phaeospirillum</taxon>
    </lineage>
</organism>
<gene>
    <name evidence="2" type="ORF">ACFSNB_13395</name>
</gene>
<comment type="caution">
    <text evidence="2">The sequence shown here is derived from an EMBL/GenBank/DDBJ whole genome shotgun (WGS) entry which is preliminary data.</text>
</comment>
<reference evidence="3" key="1">
    <citation type="journal article" date="2019" name="Int. J. Syst. Evol. Microbiol.">
        <title>The Global Catalogue of Microorganisms (GCM) 10K type strain sequencing project: providing services to taxonomists for standard genome sequencing and annotation.</title>
        <authorList>
            <consortium name="The Broad Institute Genomics Platform"/>
            <consortium name="The Broad Institute Genome Sequencing Center for Infectious Disease"/>
            <person name="Wu L."/>
            <person name="Ma J."/>
        </authorList>
    </citation>
    <scope>NUCLEOTIDE SEQUENCE [LARGE SCALE GENOMIC DNA]</scope>
    <source>
        <strain evidence="3">KCTC 15012</strain>
    </source>
</reference>
<evidence type="ECO:0000256" key="1">
    <source>
        <dbReference type="SAM" id="MobiDB-lite"/>
    </source>
</evidence>
<accession>A0ABW5CF13</accession>
<evidence type="ECO:0000313" key="2">
    <source>
        <dbReference type="EMBL" id="MFD2234801.1"/>
    </source>
</evidence>
<feature type="region of interest" description="Disordered" evidence="1">
    <location>
        <begin position="51"/>
        <end position="74"/>
    </location>
</feature>
<dbReference type="RefSeq" id="WP_377317377.1">
    <property type="nucleotide sequence ID" value="NZ_JBHUIY010000028.1"/>
</dbReference>
<evidence type="ECO:0000313" key="3">
    <source>
        <dbReference type="Proteomes" id="UP001597296"/>
    </source>
</evidence>
<dbReference type="Proteomes" id="UP001597296">
    <property type="component" value="Unassembled WGS sequence"/>
</dbReference>
<sequence>MSASYPCLVMLCDDAMADRLEAEGWTIERGALAHTHHGFYRPHIATAWLPDRASDAGSAPAGLPSEAAPAPAPLVPPEDLARAHACRARRSSCPIPQYCPPACRRWA</sequence>
<keyword evidence="3" id="KW-1185">Reference proteome</keyword>
<protein>
    <submittedName>
        <fullName evidence="2">Uncharacterized protein</fullName>
    </submittedName>
</protein>